<proteinExistence type="predicted"/>
<keyword evidence="2" id="KW-1185">Reference proteome</keyword>
<name>A0A9W4SCL4_9GLOM</name>
<dbReference type="Gene3D" id="3.80.10.10">
    <property type="entry name" value="Ribonuclease Inhibitor"/>
    <property type="match status" value="1"/>
</dbReference>
<dbReference type="Proteomes" id="UP001153678">
    <property type="component" value="Unassembled WGS sequence"/>
</dbReference>
<gene>
    <name evidence="1" type="ORF">FWILDA_LOCUS1426</name>
</gene>
<dbReference type="AlphaFoldDB" id="A0A9W4SCL4"/>
<organism evidence="1 2">
    <name type="scientific">Funneliformis geosporum</name>
    <dbReference type="NCBI Taxonomy" id="1117311"/>
    <lineage>
        <taxon>Eukaryota</taxon>
        <taxon>Fungi</taxon>
        <taxon>Fungi incertae sedis</taxon>
        <taxon>Mucoromycota</taxon>
        <taxon>Glomeromycotina</taxon>
        <taxon>Glomeromycetes</taxon>
        <taxon>Glomerales</taxon>
        <taxon>Glomeraceae</taxon>
        <taxon>Funneliformis</taxon>
    </lineage>
</organism>
<protein>
    <submittedName>
        <fullName evidence="1">16576_t:CDS:1</fullName>
    </submittedName>
</protein>
<evidence type="ECO:0000313" key="1">
    <source>
        <dbReference type="EMBL" id="CAI2164155.1"/>
    </source>
</evidence>
<reference evidence="1" key="1">
    <citation type="submission" date="2022-08" db="EMBL/GenBank/DDBJ databases">
        <authorList>
            <person name="Kallberg Y."/>
            <person name="Tangrot J."/>
            <person name="Rosling A."/>
        </authorList>
    </citation>
    <scope>NUCLEOTIDE SEQUENCE</scope>
    <source>
        <strain evidence="1">Wild A</strain>
    </source>
</reference>
<comment type="caution">
    <text evidence="1">The sequence shown here is derived from an EMBL/GenBank/DDBJ whole genome shotgun (WGS) entry which is preliminary data.</text>
</comment>
<sequence>MGPKLTPKILEKVFREIHGYRGCYPNNHLKDLHSCLLVNKEWCESTVPVLWSAVFYPIQTIRIDAITTYLSCLGLEKRQLLQRQAEVSIPIQYNKSTFEYASYLMELNFDKFLKTIFSWCKKYRKPYRIARRNELIIRYLLELFSSQGANIKYFAMNNVPNYLLYDDYFDNLKTIDFNLLAESHIRNCLSGVTELRLEWDALALDGFLPALEHTCRSLKIIHTDFAHNPESASLFINRQQARDLATLVSAQSNLQKFILQNHRYYTHFFIDSLSTQSSSLKEIEFHSVDFLGCFPFQALTKCSFLTHISIEDCINLTKDKFTPLFYAPFPNLQSVHVYNNDPPCEELIEWADKRNSKREWWQIKITKNTLRYFFLFVIAYWYLIPKVYKIGWKLSNWLLEGETL</sequence>
<dbReference type="EMBL" id="CAMKVN010000135">
    <property type="protein sequence ID" value="CAI2164155.1"/>
    <property type="molecule type" value="Genomic_DNA"/>
</dbReference>
<dbReference type="SUPFAM" id="SSF52047">
    <property type="entry name" value="RNI-like"/>
    <property type="match status" value="1"/>
</dbReference>
<dbReference type="OrthoDB" id="2367385at2759"/>
<dbReference type="InterPro" id="IPR032675">
    <property type="entry name" value="LRR_dom_sf"/>
</dbReference>
<accession>A0A9W4SCL4</accession>
<evidence type="ECO:0000313" key="2">
    <source>
        <dbReference type="Proteomes" id="UP001153678"/>
    </source>
</evidence>